<keyword evidence="3" id="KW-1185">Reference proteome</keyword>
<feature type="chain" id="PRO_5046379563" evidence="1">
    <location>
        <begin position="27"/>
        <end position="420"/>
    </location>
</feature>
<organism evidence="2 3">
    <name type="scientific">Echinicola rosea</name>
    <dbReference type="NCBI Taxonomy" id="1807691"/>
    <lineage>
        <taxon>Bacteria</taxon>
        <taxon>Pseudomonadati</taxon>
        <taxon>Bacteroidota</taxon>
        <taxon>Cytophagia</taxon>
        <taxon>Cytophagales</taxon>
        <taxon>Cyclobacteriaceae</taxon>
        <taxon>Echinicola</taxon>
    </lineage>
</organism>
<dbReference type="RefSeq" id="WP_137404186.1">
    <property type="nucleotide sequence ID" value="NZ_BMIU01000017.1"/>
</dbReference>
<feature type="signal peptide" evidence="1">
    <location>
        <begin position="1"/>
        <end position="26"/>
    </location>
</feature>
<protein>
    <submittedName>
        <fullName evidence="2">Uncharacterized protein</fullName>
    </submittedName>
</protein>
<comment type="caution">
    <text evidence="2">The sequence shown here is derived from an EMBL/GenBank/DDBJ whole genome shotgun (WGS) entry which is preliminary data.</text>
</comment>
<keyword evidence="1" id="KW-0732">Signal</keyword>
<reference evidence="3" key="1">
    <citation type="journal article" date="2019" name="Int. J. Syst. Evol. Microbiol.">
        <title>The Global Catalogue of Microorganisms (GCM) 10K type strain sequencing project: providing services to taxonomists for standard genome sequencing and annotation.</title>
        <authorList>
            <consortium name="The Broad Institute Genomics Platform"/>
            <consortium name="The Broad Institute Genome Sequencing Center for Infectious Disease"/>
            <person name="Wu L."/>
            <person name="Ma J."/>
        </authorList>
    </citation>
    <scope>NUCLEOTIDE SEQUENCE [LARGE SCALE GENOMIC DNA]</scope>
    <source>
        <strain evidence="3">CGMCC 1.15407</strain>
    </source>
</reference>
<evidence type="ECO:0000256" key="1">
    <source>
        <dbReference type="SAM" id="SignalP"/>
    </source>
</evidence>
<evidence type="ECO:0000313" key="3">
    <source>
        <dbReference type="Proteomes" id="UP000647339"/>
    </source>
</evidence>
<evidence type="ECO:0000313" key="2">
    <source>
        <dbReference type="EMBL" id="GGF40707.1"/>
    </source>
</evidence>
<gene>
    <name evidence="2" type="ORF">GCM10011339_31590</name>
</gene>
<accession>A0ABQ1V636</accession>
<proteinExistence type="predicted"/>
<name>A0ABQ1V636_9BACT</name>
<dbReference type="EMBL" id="BMIU01000017">
    <property type="protein sequence ID" value="GGF40707.1"/>
    <property type="molecule type" value="Genomic_DNA"/>
</dbReference>
<dbReference type="Proteomes" id="UP000647339">
    <property type="component" value="Unassembled WGS sequence"/>
</dbReference>
<sequence>MYIRLIHIRSFLLCVASFFLPAQLQAQQEAFIYGEVELRNETKLKGKITWSAGQSLWVDLLVAEKKDNTILEHLSQDDIPHLSAGEKKAEWGFMALWKNQYPSRKLTFRSQFGNILEIMVTGDDDATIVLKNHENIRIFLNDDQEYAHQLGETITVQVESGEKKPLSWKTIERIRFRKTPANLPNFESKPLYGLVTTRTGYAYQGLVKWDMNEHLDDQYLDGTTIDDRSARYHFYEVKSIRPKNKGSLIQLQSNKEIYLHELTNVTNKNAGIQIRNPHWGQIALKWGDFKTAHFTPYPTETGFGYDDFETPSALYGTVKLKSGQEITGSIYYDLDEHWNIETLDGWAQGGGLRQVPFSLIKEIYPVSDTHTAAILVDDEKIILGERSDVDQNNWGIMIRSTDGQFSYVPWQNLRKLTFDH</sequence>